<dbReference type="Pfam" id="PF07714">
    <property type="entry name" value="PK_Tyr_Ser-Thr"/>
    <property type="match status" value="1"/>
</dbReference>
<keyword evidence="7 10" id="KW-0472">Membrane</keyword>
<keyword evidence="8" id="KW-0325">Glycoprotein</keyword>
<dbReference type="SUPFAM" id="SSF56112">
    <property type="entry name" value="Protein kinase-like (PK-like)"/>
    <property type="match status" value="1"/>
</dbReference>
<reference evidence="13" key="1">
    <citation type="submission" date="2023-03" db="EMBL/GenBank/DDBJ databases">
        <authorList>
            <person name="Julca I."/>
        </authorList>
    </citation>
    <scope>NUCLEOTIDE SEQUENCE</scope>
</reference>
<dbReference type="PROSITE" id="PS50011">
    <property type="entry name" value="PROTEIN_KINASE_DOM"/>
    <property type="match status" value="1"/>
</dbReference>
<dbReference type="AlphaFoldDB" id="A0AAV1BZV3"/>
<dbReference type="GO" id="GO:0005524">
    <property type="term" value="F:ATP binding"/>
    <property type="evidence" value="ECO:0007669"/>
    <property type="project" value="InterPro"/>
</dbReference>
<evidence type="ECO:0000256" key="5">
    <source>
        <dbReference type="ARBA" id="ARBA00022737"/>
    </source>
</evidence>
<dbReference type="PANTHER" id="PTHR45974:SF266">
    <property type="entry name" value="LEUCINE-RICH REPEAT RECEPTOR PROTEIN KINASE HPCA1"/>
    <property type="match status" value="1"/>
</dbReference>
<evidence type="ECO:0000256" key="6">
    <source>
        <dbReference type="ARBA" id="ARBA00022989"/>
    </source>
</evidence>
<keyword evidence="4 11" id="KW-0732">Signal</keyword>
<evidence type="ECO:0000256" key="1">
    <source>
        <dbReference type="ARBA" id="ARBA00004370"/>
    </source>
</evidence>
<evidence type="ECO:0000259" key="12">
    <source>
        <dbReference type="PROSITE" id="PS50011"/>
    </source>
</evidence>
<comment type="subcellular location">
    <subcellularLocation>
        <location evidence="1">Membrane</location>
    </subcellularLocation>
</comment>
<dbReference type="InterPro" id="IPR032675">
    <property type="entry name" value="LRR_dom_sf"/>
</dbReference>
<evidence type="ECO:0000313" key="14">
    <source>
        <dbReference type="Proteomes" id="UP001161247"/>
    </source>
</evidence>
<feature type="transmembrane region" description="Helical" evidence="10">
    <location>
        <begin position="218"/>
        <end position="241"/>
    </location>
</feature>
<accession>A0AAV1BZV3</accession>
<gene>
    <name evidence="13" type="ORF">OLC1_LOCUS652</name>
</gene>
<evidence type="ECO:0000256" key="10">
    <source>
        <dbReference type="SAM" id="Phobius"/>
    </source>
</evidence>
<evidence type="ECO:0000256" key="2">
    <source>
        <dbReference type="ARBA" id="ARBA00022614"/>
    </source>
</evidence>
<dbReference type="EMBL" id="OX459118">
    <property type="protein sequence ID" value="CAI9087954.1"/>
    <property type="molecule type" value="Genomic_DNA"/>
</dbReference>
<proteinExistence type="predicted"/>
<feature type="chain" id="PRO_5043762881" evidence="11">
    <location>
        <begin position="24"/>
        <end position="576"/>
    </location>
</feature>
<dbReference type="Gene3D" id="3.30.200.20">
    <property type="entry name" value="Phosphorylase Kinase, domain 1"/>
    <property type="match status" value="1"/>
</dbReference>
<feature type="compositionally biased region" description="Acidic residues" evidence="9">
    <location>
        <begin position="554"/>
        <end position="563"/>
    </location>
</feature>
<evidence type="ECO:0000256" key="8">
    <source>
        <dbReference type="ARBA" id="ARBA00023180"/>
    </source>
</evidence>
<keyword evidence="2" id="KW-0433">Leucine-rich repeat</keyword>
<name>A0AAV1BZV3_OLDCO</name>
<evidence type="ECO:0000256" key="4">
    <source>
        <dbReference type="ARBA" id="ARBA00022729"/>
    </source>
</evidence>
<dbReference type="InterPro" id="IPR000719">
    <property type="entry name" value="Prot_kinase_dom"/>
</dbReference>
<keyword evidence="14" id="KW-1185">Reference proteome</keyword>
<keyword evidence="5" id="KW-0677">Repeat</keyword>
<dbReference type="Gene3D" id="1.10.510.10">
    <property type="entry name" value="Transferase(Phosphotransferase) domain 1"/>
    <property type="match status" value="1"/>
</dbReference>
<keyword evidence="3 10" id="KW-0812">Transmembrane</keyword>
<dbReference type="SUPFAM" id="SSF52058">
    <property type="entry name" value="L domain-like"/>
    <property type="match status" value="1"/>
</dbReference>
<keyword evidence="6 10" id="KW-1133">Transmembrane helix</keyword>
<feature type="signal peptide" evidence="11">
    <location>
        <begin position="1"/>
        <end position="23"/>
    </location>
</feature>
<evidence type="ECO:0000256" key="7">
    <source>
        <dbReference type="ARBA" id="ARBA00023136"/>
    </source>
</evidence>
<evidence type="ECO:0000256" key="9">
    <source>
        <dbReference type="SAM" id="MobiDB-lite"/>
    </source>
</evidence>
<organism evidence="13 14">
    <name type="scientific">Oldenlandia corymbosa var. corymbosa</name>
    <dbReference type="NCBI Taxonomy" id="529605"/>
    <lineage>
        <taxon>Eukaryota</taxon>
        <taxon>Viridiplantae</taxon>
        <taxon>Streptophyta</taxon>
        <taxon>Embryophyta</taxon>
        <taxon>Tracheophyta</taxon>
        <taxon>Spermatophyta</taxon>
        <taxon>Magnoliopsida</taxon>
        <taxon>eudicotyledons</taxon>
        <taxon>Gunneridae</taxon>
        <taxon>Pentapetalae</taxon>
        <taxon>asterids</taxon>
        <taxon>lamiids</taxon>
        <taxon>Gentianales</taxon>
        <taxon>Rubiaceae</taxon>
        <taxon>Rubioideae</taxon>
        <taxon>Spermacoceae</taxon>
        <taxon>Hedyotis-Oldenlandia complex</taxon>
        <taxon>Oldenlandia</taxon>
    </lineage>
</organism>
<dbReference type="GO" id="GO:0004672">
    <property type="term" value="F:protein kinase activity"/>
    <property type="evidence" value="ECO:0007669"/>
    <property type="project" value="InterPro"/>
</dbReference>
<evidence type="ECO:0000313" key="13">
    <source>
        <dbReference type="EMBL" id="CAI9087954.1"/>
    </source>
</evidence>
<sequence length="576" mass="66126">MASTCSTTLPVFFITFMSRVCFIICPSVIEDLNNLKPPPDFNTTITNNCIINPSLRYCNSTEPFDLLEIFQSTIVASHLCNVSGNPNCVESFPKIDLHNKPHIAPLYLSFDFFWKYCPLTIMSIDVSNNSLKGKFPSQVFYCSQIHDLDLSNNSFSGDVPIDNFSSLPNLTFLNLSYNMFWEIGNAKSHDFFFKRFNSSSFIHSGILVDERKLIRLKLVILLVVLPTFLLAIISCSCWLVSSSRPDYLPCCFYRRNRFTQQMLKAATNGFSRKNLVGQSNSLDVYYGKLRDGSEVRIELYKDILESCEDRQTFDAKCKVLTQLNHKNLIEVMGWCDDEKRNFRAIVSEWIDGENNNNVESWLVNSAPSLEQRMKVIVGIFKGIRYVHEECPQVECNLKTNKILLNKNREPLISRFKVSDDEDEGSITKKVIYKFGVFLLEMVSNRRPNLQEFESGEIGFLRYIKVHYPQDLHVLIDERMKKTEVVTKQAKELIKLGLLCSDLSGVRAQPGWDQISHVLSKNSSSLVFESSTQQRRNHCPEDQRGKGKQVQKDGSDDDDEDDLEMNSHPPFRSVTFH</sequence>
<dbReference type="Pfam" id="PF13855">
    <property type="entry name" value="LRR_8"/>
    <property type="match status" value="1"/>
</dbReference>
<dbReference type="InterPro" id="IPR011009">
    <property type="entry name" value="Kinase-like_dom_sf"/>
</dbReference>
<dbReference type="Proteomes" id="UP001161247">
    <property type="component" value="Chromosome 1"/>
</dbReference>
<evidence type="ECO:0000256" key="11">
    <source>
        <dbReference type="SAM" id="SignalP"/>
    </source>
</evidence>
<dbReference type="PANTHER" id="PTHR45974">
    <property type="entry name" value="RECEPTOR-LIKE PROTEIN 55"/>
    <property type="match status" value="1"/>
</dbReference>
<dbReference type="InterPro" id="IPR001245">
    <property type="entry name" value="Ser-Thr/Tyr_kinase_cat_dom"/>
</dbReference>
<dbReference type="Gene3D" id="3.80.10.10">
    <property type="entry name" value="Ribonuclease Inhibitor"/>
    <property type="match status" value="1"/>
</dbReference>
<dbReference type="InterPro" id="IPR001611">
    <property type="entry name" value="Leu-rich_rpt"/>
</dbReference>
<feature type="region of interest" description="Disordered" evidence="9">
    <location>
        <begin position="529"/>
        <end position="576"/>
    </location>
</feature>
<feature type="domain" description="Protein kinase" evidence="12">
    <location>
        <begin position="270"/>
        <end position="576"/>
    </location>
</feature>
<protein>
    <submittedName>
        <fullName evidence="13">OLC1v1022162C1</fullName>
    </submittedName>
</protein>
<feature type="compositionally biased region" description="Basic and acidic residues" evidence="9">
    <location>
        <begin position="537"/>
        <end position="553"/>
    </location>
</feature>
<dbReference type="GO" id="GO:0016020">
    <property type="term" value="C:membrane"/>
    <property type="evidence" value="ECO:0007669"/>
    <property type="project" value="UniProtKB-SubCell"/>
</dbReference>
<evidence type="ECO:0000256" key="3">
    <source>
        <dbReference type="ARBA" id="ARBA00022692"/>
    </source>
</evidence>